<name>A0A7Z0EJ41_9ACTN</name>
<proteinExistence type="predicted"/>
<keyword evidence="2" id="KW-0732">Signal</keyword>
<feature type="chain" id="PRO_5038558359" evidence="2">
    <location>
        <begin position="21"/>
        <end position="160"/>
    </location>
</feature>
<evidence type="ECO:0000313" key="3">
    <source>
        <dbReference type="EMBL" id="NYJ33050.1"/>
    </source>
</evidence>
<gene>
    <name evidence="3" type="ORF">HNR10_000931</name>
</gene>
<evidence type="ECO:0000256" key="1">
    <source>
        <dbReference type="SAM" id="Phobius"/>
    </source>
</evidence>
<dbReference type="Proteomes" id="UP000572051">
    <property type="component" value="Unassembled WGS sequence"/>
</dbReference>
<keyword evidence="4" id="KW-1185">Reference proteome</keyword>
<evidence type="ECO:0000313" key="4">
    <source>
        <dbReference type="Proteomes" id="UP000572051"/>
    </source>
</evidence>
<reference evidence="3 4" key="1">
    <citation type="submission" date="2020-07" db="EMBL/GenBank/DDBJ databases">
        <title>Sequencing the genomes of 1000 actinobacteria strains.</title>
        <authorList>
            <person name="Klenk H.-P."/>
        </authorList>
    </citation>
    <scope>NUCLEOTIDE SEQUENCE [LARGE SCALE GENOMIC DNA]</scope>
    <source>
        <strain evidence="3 4">DSM 44442</strain>
    </source>
</reference>
<organism evidence="3 4">
    <name type="scientific">Nocardiopsis aegyptia</name>
    <dbReference type="NCBI Taxonomy" id="220378"/>
    <lineage>
        <taxon>Bacteria</taxon>
        <taxon>Bacillati</taxon>
        <taxon>Actinomycetota</taxon>
        <taxon>Actinomycetes</taxon>
        <taxon>Streptosporangiales</taxon>
        <taxon>Nocardiopsidaceae</taxon>
        <taxon>Nocardiopsis</taxon>
    </lineage>
</organism>
<keyword evidence="1" id="KW-0472">Membrane</keyword>
<dbReference type="AlphaFoldDB" id="A0A7Z0EJ41"/>
<accession>A0A7Z0EJ41</accession>
<evidence type="ECO:0000256" key="2">
    <source>
        <dbReference type="SAM" id="SignalP"/>
    </source>
</evidence>
<feature type="transmembrane region" description="Helical" evidence="1">
    <location>
        <begin position="128"/>
        <end position="151"/>
    </location>
</feature>
<feature type="signal peptide" evidence="2">
    <location>
        <begin position="1"/>
        <end position="20"/>
    </location>
</feature>
<keyword evidence="1" id="KW-1133">Transmembrane helix</keyword>
<comment type="caution">
    <text evidence="3">The sequence shown here is derived from an EMBL/GenBank/DDBJ whole genome shotgun (WGS) entry which is preliminary data.</text>
</comment>
<protein>
    <submittedName>
        <fullName evidence="3">Uncharacterized protein</fullName>
    </submittedName>
</protein>
<keyword evidence="1" id="KW-0812">Transmembrane</keyword>
<dbReference type="EMBL" id="JACCFS010000001">
    <property type="protein sequence ID" value="NYJ33050.1"/>
    <property type="molecule type" value="Genomic_DNA"/>
</dbReference>
<sequence length="160" mass="17258">MTIVASLAAGALMAVWGMTAPFRVPDFVTQTEGGGSMTFEVAEDEQEEWELWSTDYNSFTCRHYGPSEERVDNVITGIVYETDELWMFSRPLDTSEPGTHTVACGEPADMLYGVARAGTMDATYNRRIVGVIGGAALGLVGLVAGVVMVVVGRRTSRPAE</sequence>
<dbReference type="RefSeq" id="WP_179821072.1">
    <property type="nucleotide sequence ID" value="NZ_JACCFS010000001.1"/>
</dbReference>